<dbReference type="EMBL" id="CP106735">
    <property type="protein sequence ID" value="UXX78906.1"/>
    <property type="molecule type" value="Genomic_DNA"/>
</dbReference>
<keyword evidence="1" id="KW-0732">Signal</keyword>
<protein>
    <submittedName>
        <fullName evidence="2">Uncharacterized protein</fullName>
    </submittedName>
</protein>
<name>A0ABY6CYB7_9BACT</name>
<evidence type="ECO:0000313" key="3">
    <source>
        <dbReference type="Proteomes" id="UP001062165"/>
    </source>
</evidence>
<sequence>MKKILLLLTIVAWSSIVTIAQEIPKKEFTISVSDNDLAVKPGETKKYEVTLNRSKSYKKTTIDLVIDSTLPDGVTVAFENGADSMINRIMVISVADNVEPFNKAIILKGKSLRASKGVMLNLSTNTEAYTAN</sequence>
<proteinExistence type="predicted"/>
<accession>A0ABY6CYB7</accession>
<reference evidence="2" key="1">
    <citation type="submission" date="2022-10" db="EMBL/GenBank/DDBJ databases">
        <title>Comparative genomics and taxonomic characterization of three novel marine species of genus Reichenbachiella exhibiting antioxidant and polysaccharide degradation activities.</title>
        <authorList>
            <person name="Muhammad N."/>
            <person name="Lee Y.-J."/>
            <person name="Ko J."/>
            <person name="Kim S.-G."/>
        </authorList>
    </citation>
    <scope>NUCLEOTIDE SEQUENCE</scope>
    <source>
        <strain evidence="2">Wsw4-B4</strain>
    </source>
</reference>
<organism evidence="2 3">
    <name type="scientific">Reichenbachiella carrageenanivorans</name>
    <dbReference type="NCBI Taxonomy" id="2979869"/>
    <lineage>
        <taxon>Bacteria</taxon>
        <taxon>Pseudomonadati</taxon>
        <taxon>Bacteroidota</taxon>
        <taxon>Cytophagia</taxon>
        <taxon>Cytophagales</taxon>
        <taxon>Reichenbachiellaceae</taxon>
        <taxon>Reichenbachiella</taxon>
    </lineage>
</organism>
<evidence type="ECO:0000256" key="1">
    <source>
        <dbReference type="SAM" id="SignalP"/>
    </source>
</evidence>
<feature type="chain" id="PRO_5045465333" evidence="1">
    <location>
        <begin position="21"/>
        <end position="132"/>
    </location>
</feature>
<gene>
    <name evidence="2" type="ORF">N7E81_16240</name>
</gene>
<dbReference type="Proteomes" id="UP001062165">
    <property type="component" value="Chromosome"/>
</dbReference>
<evidence type="ECO:0000313" key="2">
    <source>
        <dbReference type="EMBL" id="UXX78906.1"/>
    </source>
</evidence>
<feature type="signal peptide" evidence="1">
    <location>
        <begin position="1"/>
        <end position="20"/>
    </location>
</feature>
<dbReference type="RefSeq" id="WP_263050650.1">
    <property type="nucleotide sequence ID" value="NZ_CP106735.1"/>
</dbReference>
<keyword evidence="3" id="KW-1185">Reference proteome</keyword>